<comment type="caution">
    <text evidence="2">The sequence shown here is derived from an EMBL/GenBank/DDBJ whole genome shotgun (WGS) entry which is preliminary data.</text>
</comment>
<protein>
    <submittedName>
        <fullName evidence="2">Uncharacterized protein</fullName>
    </submittedName>
</protein>
<keyword evidence="3" id="KW-1185">Reference proteome</keyword>
<proteinExistence type="predicted"/>
<organism evidence="2 3">
    <name type="scientific">Synaphobranchus kaupii</name>
    <name type="common">Kaup's arrowtooth eel</name>
    <dbReference type="NCBI Taxonomy" id="118154"/>
    <lineage>
        <taxon>Eukaryota</taxon>
        <taxon>Metazoa</taxon>
        <taxon>Chordata</taxon>
        <taxon>Craniata</taxon>
        <taxon>Vertebrata</taxon>
        <taxon>Euteleostomi</taxon>
        <taxon>Actinopterygii</taxon>
        <taxon>Neopterygii</taxon>
        <taxon>Teleostei</taxon>
        <taxon>Anguilliformes</taxon>
        <taxon>Synaphobranchidae</taxon>
        <taxon>Synaphobranchus</taxon>
    </lineage>
</organism>
<gene>
    <name evidence="2" type="ORF">SKAU_G00170970</name>
</gene>
<evidence type="ECO:0000256" key="1">
    <source>
        <dbReference type="SAM" id="MobiDB-lite"/>
    </source>
</evidence>
<sequence length="123" mass="13755">MTVSSSERTRCIDQRQIASYRTDCDTVSSKSSYCVRLPEGREYRRRHGRRAPKMTPCAAGQAAVHYERGEPSASREQSAASRNRRDLAHRGKSGERMGAWSRSQSLDVSPESPYLSSQCRDGG</sequence>
<dbReference type="AlphaFoldDB" id="A0A9Q1J0U9"/>
<evidence type="ECO:0000313" key="2">
    <source>
        <dbReference type="EMBL" id="KAJ8360572.1"/>
    </source>
</evidence>
<evidence type="ECO:0000313" key="3">
    <source>
        <dbReference type="Proteomes" id="UP001152622"/>
    </source>
</evidence>
<name>A0A9Q1J0U9_SYNKA</name>
<reference evidence="2" key="1">
    <citation type="journal article" date="2023" name="Science">
        <title>Genome structures resolve the early diversification of teleost fishes.</title>
        <authorList>
            <person name="Parey E."/>
            <person name="Louis A."/>
            <person name="Montfort J."/>
            <person name="Bouchez O."/>
            <person name="Roques C."/>
            <person name="Iampietro C."/>
            <person name="Lluch J."/>
            <person name="Castinel A."/>
            <person name="Donnadieu C."/>
            <person name="Desvignes T."/>
            <person name="Floi Bucao C."/>
            <person name="Jouanno E."/>
            <person name="Wen M."/>
            <person name="Mejri S."/>
            <person name="Dirks R."/>
            <person name="Jansen H."/>
            <person name="Henkel C."/>
            <person name="Chen W.J."/>
            <person name="Zahm M."/>
            <person name="Cabau C."/>
            <person name="Klopp C."/>
            <person name="Thompson A.W."/>
            <person name="Robinson-Rechavi M."/>
            <person name="Braasch I."/>
            <person name="Lecointre G."/>
            <person name="Bobe J."/>
            <person name="Postlethwait J.H."/>
            <person name="Berthelot C."/>
            <person name="Roest Crollius H."/>
            <person name="Guiguen Y."/>
        </authorList>
    </citation>
    <scope>NUCLEOTIDE SEQUENCE</scope>
    <source>
        <strain evidence="2">WJC10195</strain>
    </source>
</reference>
<feature type="compositionally biased region" description="Basic and acidic residues" evidence="1">
    <location>
        <begin position="83"/>
        <end position="95"/>
    </location>
</feature>
<feature type="compositionally biased region" description="Polar residues" evidence="1">
    <location>
        <begin position="114"/>
        <end position="123"/>
    </location>
</feature>
<feature type="region of interest" description="Disordered" evidence="1">
    <location>
        <begin position="45"/>
        <end position="123"/>
    </location>
</feature>
<accession>A0A9Q1J0U9</accession>
<dbReference type="EMBL" id="JAINUF010000005">
    <property type="protein sequence ID" value="KAJ8360572.1"/>
    <property type="molecule type" value="Genomic_DNA"/>
</dbReference>
<dbReference type="Proteomes" id="UP001152622">
    <property type="component" value="Chromosome 5"/>
</dbReference>